<dbReference type="PANTHER" id="PTHR30055">
    <property type="entry name" value="HTH-TYPE TRANSCRIPTIONAL REGULATOR RUTR"/>
    <property type="match status" value="1"/>
</dbReference>
<dbReference type="SUPFAM" id="SSF46689">
    <property type="entry name" value="Homeodomain-like"/>
    <property type="match status" value="1"/>
</dbReference>
<dbReference type="PROSITE" id="PS50977">
    <property type="entry name" value="HTH_TETR_2"/>
    <property type="match status" value="1"/>
</dbReference>
<feature type="DNA-binding region" description="H-T-H motif" evidence="2">
    <location>
        <begin position="40"/>
        <end position="59"/>
    </location>
</feature>
<evidence type="ECO:0000256" key="2">
    <source>
        <dbReference type="PROSITE-ProRule" id="PRU00335"/>
    </source>
</evidence>
<dbReference type="Pfam" id="PF00440">
    <property type="entry name" value="TetR_N"/>
    <property type="match status" value="1"/>
</dbReference>
<gene>
    <name evidence="4" type="ORF">GPX89_10395</name>
</gene>
<name>A0A7K1UUU2_9NOCA</name>
<dbReference type="InterPro" id="IPR009057">
    <property type="entry name" value="Homeodomain-like_sf"/>
</dbReference>
<dbReference type="PRINTS" id="PR00455">
    <property type="entry name" value="HTHTETR"/>
</dbReference>
<dbReference type="PANTHER" id="PTHR30055:SF226">
    <property type="entry name" value="HTH-TYPE TRANSCRIPTIONAL REGULATOR PKSA"/>
    <property type="match status" value="1"/>
</dbReference>
<dbReference type="EMBL" id="WRPP01000002">
    <property type="protein sequence ID" value="MVU77648.1"/>
    <property type="molecule type" value="Genomic_DNA"/>
</dbReference>
<dbReference type="Gene3D" id="1.10.357.10">
    <property type="entry name" value="Tetracycline Repressor, domain 2"/>
    <property type="match status" value="1"/>
</dbReference>
<proteinExistence type="predicted"/>
<dbReference type="InterPro" id="IPR001647">
    <property type="entry name" value="HTH_TetR"/>
</dbReference>
<accession>A0A7K1UUU2</accession>
<dbReference type="Proteomes" id="UP000466794">
    <property type="component" value="Unassembled WGS sequence"/>
</dbReference>
<dbReference type="GO" id="GO:0003700">
    <property type="term" value="F:DNA-binding transcription factor activity"/>
    <property type="evidence" value="ECO:0007669"/>
    <property type="project" value="TreeGrafter"/>
</dbReference>
<keyword evidence="1 2" id="KW-0238">DNA-binding</keyword>
<dbReference type="RefSeq" id="WP_157387320.1">
    <property type="nucleotide sequence ID" value="NZ_WRPP01000002.1"/>
</dbReference>
<keyword evidence="5" id="KW-1185">Reference proteome</keyword>
<comment type="caution">
    <text evidence="4">The sequence shown here is derived from an EMBL/GenBank/DDBJ whole genome shotgun (WGS) entry which is preliminary data.</text>
</comment>
<organism evidence="4 5">
    <name type="scientific">Nocardia terrae</name>
    <dbReference type="NCBI Taxonomy" id="2675851"/>
    <lineage>
        <taxon>Bacteria</taxon>
        <taxon>Bacillati</taxon>
        <taxon>Actinomycetota</taxon>
        <taxon>Actinomycetes</taxon>
        <taxon>Mycobacteriales</taxon>
        <taxon>Nocardiaceae</taxon>
        <taxon>Nocardia</taxon>
    </lineage>
</organism>
<evidence type="ECO:0000259" key="3">
    <source>
        <dbReference type="PROSITE" id="PS50977"/>
    </source>
</evidence>
<reference evidence="4 5" key="1">
    <citation type="submission" date="2019-12" db="EMBL/GenBank/DDBJ databases">
        <title>Nocardia sp. nov. ET3-3 isolated from soil.</title>
        <authorList>
            <person name="Kanchanasin P."/>
            <person name="Tanasupawat S."/>
            <person name="Yuki M."/>
            <person name="Kudo T."/>
        </authorList>
    </citation>
    <scope>NUCLEOTIDE SEQUENCE [LARGE SCALE GENOMIC DNA]</scope>
    <source>
        <strain evidence="4 5">ET3-3</strain>
    </source>
</reference>
<evidence type="ECO:0000313" key="4">
    <source>
        <dbReference type="EMBL" id="MVU77648.1"/>
    </source>
</evidence>
<dbReference type="AlphaFoldDB" id="A0A7K1UUU2"/>
<feature type="domain" description="HTH tetR-type" evidence="3">
    <location>
        <begin position="17"/>
        <end position="77"/>
    </location>
</feature>
<evidence type="ECO:0000256" key="1">
    <source>
        <dbReference type="ARBA" id="ARBA00023125"/>
    </source>
</evidence>
<dbReference type="GO" id="GO:0000976">
    <property type="term" value="F:transcription cis-regulatory region binding"/>
    <property type="evidence" value="ECO:0007669"/>
    <property type="project" value="TreeGrafter"/>
</dbReference>
<dbReference type="InterPro" id="IPR050109">
    <property type="entry name" value="HTH-type_TetR-like_transc_reg"/>
</dbReference>
<protein>
    <submittedName>
        <fullName evidence="4">TetR family transcriptional regulator</fullName>
    </submittedName>
</protein>
<evidence type="ECO:0000313" key="5">
    <source>
        <dbReference type="Proteomes" id="UP000466794"/>
    </source>
</evidence>
<sequence length="215" mass="23977">MYAAPAKRRYAKRLSPADRREQLLDAAMRIVADAGFGEVSIAAVAERADVTRPVVYDCFGSRDELLDQLIRRETGRMGAAVARAMAELTDPGGRDRASMLRAALERFLAEVRAVPDSWRLVYFPIDGVPPALRERVARSRDDLRIPLRQALSEWLADHPAAAAQVNLDVLVRLVQGLIQTGARLVLDDPERFDSARVLTLVDYLFTDQAERHENG</sequence>